<feature type="chain" id="PRO_5020282282" evidence="1">
    <location>
        <begin position="19"/>
        <end position="190"/>
    </location>
</feature>
<feature type="signal peptide" evidence="1">
    <location>
        <begin position="1"/>
        <end position="18"/>
    </location>
</feature>
<dbReference type="AlphaFoldDB" id="A0A4R2LCS1"/>
<dbReference type="InterPro" id="IPR036873">
    <property type="entry name" value="Rhodanese-like_dom_sf"/>
</dbReference>
<keyword evidence="1" id="KW-0732">Signal</keyword>
<evidence type="ECO:0000256" key="1">
    <source>
        <dbReference type="SAM" id="SignalP"/>
    </source>
</evidence>
<evidence type="ECO:0000259" key="2">
    <source>
        <dbReference type="PROSITE" id="PS50206"/>
    </source>
</evidence>
<gene>
    <name evidence="3" type="ORF">EV699_10293</name>
</gene>
<organism evidence="3 4">
    <name type="scientific">Plasticicumulans lactativorans</name>
    <dbReference type="NCBI Taxonomy" id="1133106"/>
    <lineage>
        <taxon>Bacteria</taxon>
        <taxon>Pseudomonadati</taxon>
        <taxon>Pseudomonadota</taxon>
        <taxon>Gammaproteobacteria</taxon>
        <taxon>Candidatus Competibacteraceae</taxon>
        <taxon>Plasticicumulans</taxon>
    </lineage>
</organism>
<dbReference type="SUPFAM" id="SSF52821">
    <property type="entry name" value="Rhodanese/Cell cycle control phosphatase"/>
    <property type="match status" value="1"/>
</dbReference>
<accession>A0A4R2LCS1</accession>
<keyword evidence="4" id="KW-1185">Reference proteome</keyword>
<name>A0A4R2LCS1_9GAMM</name>
<dbReference type="Pfam" id="PF00581">
    <property type="entry name" value="Rhodanese"/>
    <property type="match status" value="1"/>
</dbReference>
<dbReference type="Proteomes" id="UP000295765">
    <property type="component" value="Unassembled WGS sequence"/>
</dbReference>
<dbReference type="NCBIfam" id="TIGR03865">
    <property type="entry name" value="PQQ_CXXCW"/>
    <property type="match status" value="1"/>
</dbReference>
<dbReference type="RefSeq" id="WP_165903987.1">
    <property type="nucleotide sequence ID" value="NZ_SLWY01000002.1"/>
</dbReference>
<feature type="domain" description="Rhodanese" evidence="2">
    <location>
        <begin position="97"/>
        <end position="183"/>
    </location>
</feature>
<dbReference type="InterPro" id="IPR001763">
    <property type="entry name" value="Rhodanese-like_dom"/>
</dbReference>
<dbReference type="PROSITE" id="PS50206">
    <property type="entry name" value="RHODANESE_3"/>
    <property type="match status" value="1"/>
</dbReference>
<proteinExistence type="predicted"/>
<dbReference type="Gene3D" id="3.40.250.10">
    <property type="entry name" value="Rhodanese-like domain"/>
    <property type="match status" value="1"/>
</dbReference>
<reference evidence="3 4" key="1">
    <citation type="submission" date="2019-03" db="EMBL/GenBank/DDBJ databases">
        <title>Genomic Encyclopedia of Type Strains, Phase IV (KMG-IV): sequencing the most valuable type-strain genomes for metagenomic binning, comparative biology and taxonomic classification.</title>
        <authorList>
            <person name="Goeker M."/>
        </authorList>
    </citation>
    <scope>NUCLEOTIDE SEQUENCE [LARGE SCALE GENOMIC DNA]</scope>
    <source>
        <strain evidence="3 4">DSM 25287</strain>
    </source>
</reference>
<comment type="caution">
    <text evidence="3">The sequence shown here is derived from an EMBL/GenBank/DDBJ whole genome shotgun (WGS) entry which is preliminary data.</text>
</comment>
<dbReference type="EMBL" id="SLWY01000002">
    <property type="protein sequence ID" value="TCO83395.1"/>
    <property type="molecule type" value="Genomic_DNA"/>
</dbReference>
<dbReference type="InterPro" id="IPR022376">
    <property type="entry name" value="PQQ_CXXCW"/>
</dbReference>
<evidence type="ECO:0000313" key="4">
    <source>
        <dbReference type="Proteomes" id="UP000295765"/>
    </source>
</evidence>
<evidence type="ECO:0000313" key="3">
    <source>
        <dbReference type="EMBL" id="TCO83395.1"/>
    </source>
</evidence>
<protein>
    <submittedName>
        <fullName evidence="3">PQQ-dependent catabolism-associated CXXCW motif protein</fullName>
    </submittedName>
</protein>
<sequence length="190" mass="19981">MPRASAALLFAACAAAFAQTPPGPVELAPGTMSADGYRLPPYRAATPARHPEAVTVDAAELRELLAQGAVLALDVMATVQRPPTGELAAAFIPSAPREHIPGSYWLPNVGFETLAPAVEAYLRATLARLSGGRPDRGLAFYCIQDCWASWNAARRAARLGYTQVYWFPGGTEGWVAAGGALVPATPEPLP</sequence>
<dbReference type="CDD" id="cd00158">
    <property type="entry name" value="RHOD"/>
    <property type="match status" value="1"/>
</dbReference>